<evidence type="ECO:0000256" key="4">
    <source>
        <dbReference type="ARBA" id="ARBA00022989"/>
    </source>
</evidence>
<dbReference type="InterPro" id="IPR013057">
    <property type="entry name" value="AA_transpt_TM"/>
</dbReference>
<keyword evidence="2" id="KW-0813">Transport</keyword>
<reference evidence="8 9" key="1">
    <citation type="submission" date="2021-06" db="EMBL/GenBank/DDBJ databases">
        <authorList>
            <person name="Kallberg Y."/>
            <person name="Tangrot J."/>
            <person name="Rosling A."/>
        </authorList>
    </citation>
    <scope>NUCLEOTIDE SEQUENCE [LARGE SCALE GENOMIC DNA]</scope>
    <source>
        <strain evidence="8 9">120-4 pot B 10/14</strain>
    </source>
</reference>
<dbReference type="PANTHER" id="PTHR48017">
    <property type="entry name" value="OS05G0424000 PROTEIN-RELATED"/>
    <property type="match status" value="1"/>
</dbReference>
<proteinExistence type="predicted"/>
<keyword evidence="4 6" id="KW-1133">Transmembrane helix</keyword>
<evidence type="ECO:0000256" key="5">
    <source>
        <dbReference type="ARBA" id="ARBA00023136"/>
    </source>
</evidence>
<feature type="transmembrane region" description="Helical" evidence="6">
    <location>
        <begin position="49"/>
        <end position="69"/>
    </location>
</feature>
<evidence type="ECO:0000259" key="7">
    <source>
        <dbReference type="Pfam" id="PF01490"/>
    </source>
</evidence>
<feature type="transmembrane region" description="Helical" evidence="6">
    <location>
        <begin position="15"/>
        <end position="37"/>
    </location>
</feature>
<evidence type="ECO:0000313" key="8">
    <source>
        <dbReference type="EMBL" id="CAG8739322.1"/>
    </source>
</evidence>
<comment type="caution">
    <text evidence="8">The sequence shown here is derived from an EMBL/GenBank/DDBJ whole genome shotgun (WGS) entry which is preliminary data.</text>
</comment>
<dbReference type="EMBL" id="CAJVQB010010379">
    <property type="protein sequence ID" value="CAG8739322.1"/>
    <property type="molecule type" value="Genomic_DNA"/>
</dbReference>
<accession>A0ABN7V772</accession>
<gene>
    <name evidence="8" type="ORF">GMARGA_LOCUS15209</name>
</gene>
<keyword evidence="5 6" id="KW-0472">Membrane</keyword>
<keyword evidence="3 6" id="KW-0812">Transmembrane</keyword>
<protein>
    <submittedName>
        <fullName evidence="8">41857_t:CDS:1</fullName>
    </submittedName>
</protein>
<evidence type="ECO:0000256" key="3">
    <source>
        <dbReference type="ARBA" id="ARBA00022692"/>
    </source>
</evidence>
<feature type="domain" description="Amino acid transporter transmembrane" evidence="7">
    <location>
        <begin position="12"/>
        <end position="82"/>
    </location>
</feature>
<evidence type="ECO:0000256" key="1">
    <source>
        <dbReference type="ARBA" id="ARBA00004370"/>
    </source>
</evidence>
<comment type="subcellular location">
    <subcellularLocation>
        <location evidence="1">Membrane</location>
    </subcellularLocation>
</comment>
<dbReference type="Pfam" id="PF01490">
    <property type="entry name" value="Aa_trans"/>
    <property type="match status" value="1"/>
</dbReference>
<evidence type="ECO:0000256" key="2">
    <source>
        <dbReference type="ARBA" id="ARBA00022448"/>
    </source>
</evidence>
<name>A0ABN7V772_GIGMA</name>
<evidence type="ECO:0000313" key="9">
    <source>
        <dbReference type="Proteomes" id="UP000789901"/>
    </source>
</evidence>
<organism evidence="8 9">
    <name type="scientific">Gigaspora margarita</name>
    <dbReference type="NCBI Taxonomy" id="4874"/>
    <lineage>
        <taxon>Eukaryota</taxon>
        <taxon>Fungi</taxon>
        <taxon>Fungi incertae sedis</taxon>
        <taxon>Mucoromycota</taxon>
        <taxon>Glomeromycotina</taxon>
        <taxon>Glomeromycetes</taxon>
        <taxon>Diversisporales</taxon>
        <taxon>Gigasporaceae</taxon>
        <taxon>Gigaspora</taxon>
    </lineage>
</organism>
<keyword evidence="9" id="KW-1185">Reference proteome</keyword>
<dbReference type="Proteomes" id="UP000789901">
    <property type="component" value="Unassembled WGS sequence"/>
</dbReference>
<sequence>MKTELWPTDWNSLPFSFGLIKAGYAGHSVFPSIYLNMQTPNKYLKAINISYSFSTVVYLLIAVCGYLMFGNMTKPEITQNIMSTPVHFNSKSVYSMARSD</sequence>
<evidence type="ECO:0000256" key="6">
    <source>
        <dbReference type="SAM" id="Phobius"/>
    </source>
</evidence>